<dbReference type="Proteomes" id="UP000613075">
    <property type="component" value="Unassembled WGS sequence"/>
</dbReference>
<accession>A0ABR9SP47</accession>
<keyword evidence="3" id="KW-1185">Reference proteome</keyword>
<comment type="caution">
    <text evidence="2">The sequence shown here is derived from an EMBL/GenBank/DDBJ whole genome shotgun (WGS) entry which is preliminary data.</text>
</comment>
<sequence length="562" mass="63442">MGRKFYAVTPAATLTVLAANLFAQILLVLTFFLPIKVLILLGSDTVPKYYPLYLKSLQKTHLIVGLSLLALICYLLYLTCEFIISHHAKKGAQTLLKNSGKLTLFENQQQVASQAYARFTRGLSAGTFAAASLAILLYIYPLLFFATLIYCTLAYLGLVNLYNNKTSIRRLLDQHHAVTLNALCSVGFLFIFACMIVDFLYLSPPKIFPALISLLLIRQGMSRFNILLQDIIALRSQHRQINALFFHNQQLIVDNGTYADNMTALLDKTQRDLWMATAISCVTSADLTLVSTRWHQLGRADIYSFEAEFASTHSAQPEKYLFKLFGENSKSLAEQEHTLLKNTPDAPAPQFVGRTKVQNLDCHVFNFDNYRKLLHREIGNGVVSINEQLLCIEPAESLVMRFSRSHQYLEQRLSRDVIKNLHIISTPEQVPDIERFSEHYDVLIDVLAALPRQIISQDTTSDTLLIDDTGTTHVSHWASWKIEPVGSNWPVGEHAKLKHAIETARLKRQTLANVPAAAIVLCAFTYAFERLCYRSNFSDAIALLPTMLEQLELLKTSSHEQE</sequence>
<feature type="transmembrane region" description="Helical" evidence="1">
    <location>
        <begin position="12"/>
        <end position="41"/>
    </location>
</feature>
<organism evidence="2 3">
    <name type="scientific">Pseudomonas cyclaminis</name>
    <dbReference type="NCBI Taxonomy" id="2781239"/>
    <lineage>
        <taxon>Bacteria</taxon>
        <taxon>Pseudomonadati</taxon>
        <taxon>Pseudomonadota</taxon>
        <taxon>Gammaproteobacteria</taxon>
        <taxon>Pseudomonadales</taxon>
        <taxon>Pseudomonadaceae</taxon>
        <taxon>Pseudomonas</taxon>
    </lineage>
</organism>
<keyword evidence="1" id="KW-0812">Transmembrane</keyword>
<feature type="transmembrane region" description="Helical" evidence="1">
    <location>
        <begin position="61"/>
        <end position="80"/>
    </location>
</feature>
<evidence type="ECO:0000313" key="2">
    <source>
        <dbReference type="EMBL" id="MBE8590648.1"/>
    </source>
</evidence>
<protein>
    <recommendedName>
        <fullName evidence="4">ABC transmembrane type-1 domain-containing protein</fullName>
    </recommendedName>
</protein>
<keyword evidence="1" id="KW-1133">Transmembrane helix</keyword>
<keyword evidence="1" id="KW-0472">Membrane</keyword>
<reference evidence="2 3" key="1">
    <citation type="submission" date="2020-10" db="EMBL/GenBank/DDBJ databases">
        <title>The draft genomes of Cyclamen pathogen Pseudomonas sp.</title>
        <authorList>
            <person name="Fujikawa T."/>
            <person name="Sawada H."/>
        </authorList>
    </citation>
    <scope>NUCLEOTIDE SEQUENCE [LARGE SCALE GENOMIC DNA]</scope>
    <source>
        <strain evidence="2 3">MAFF 301449</strain>
    </source>
</reference>
<feature type="transmembrane region" description="Helical" evidence="1">
    <location>
        <begin position="182"/>
        <end position="201"/>
    </location>
</feature>
<feature type="transmembrane region" description="Helical" evidence="1">
    <location>
        <begin position="144"/>
        <end position="162"/>
    </location>
</feature>
<evidence type="ECO:0000256" key="1">
    <source>
        <dbReference type="SAM" id="Phobius"/>
    </source>
</evidence>
<proteinExistence type="predicted"/>
<gene>
    <name evidence="2" type="ORF">IQK56_06730</name>
</gene>
<evidence type="ECO:0000313" key="3">
    <source>
        <dbReference type="Proteomes" id="UP000613075"/>
    </source>
</evidence>
<dbReference type="EMBL" id="JADDUM010000039">
    <property type="protein sequence ID" value="MBE8590648.1"/>
    <property type="molecule type" value="Genomic_DNA"/>
</dbReference>
<dbReference type="RefSeq" id="WP_193863757.1">
    <property type="nucleotide sequence ID" value="NZ_JADDUM010000039.1"/>
</dbReference>
<evidence type="ECO:0008006" key="4">
    <source>
        <dbReference type="Google" id="ProtNLM"/>
    </source>
</evidence>
<name>A0ABR9SP47_9PSED</name>